<protein>
    <submittedName>
        <fullName evidence="2">Serine/threonine protein phosphatase</fullName>
    </submittedName>
</protein>
<dbReference type="SMART" id="SM00332">
    <property type="entry name" value="PP2Cc"/>
    <property type="match status" value="1"/>
</dbReference>
<evidence type="ECO:0000313" key="2">
    <source>
        <dbReference type="EMBL" id="AOZ10880.1"/>
    </source>
</evidence>
<dbReference type="PANTHER" id="PTHR13832">
    <property type="entry name" value="PROTEIN PHOSPHATASE 2C"/>
    <property type="match status" value="1"/>
</dbReference>
<feature type="domain" description="PPM-type phosphatase" evidence="1">
    <location>
        <begin position="10"/>
        <end position="247"/>
    </location>
</feature>
<dbReference type="EMBL" id="CP017755">
    <property type="protein sequence ID" value="AOZ10880.1"/>
    <property type="molecule type" value="Genomic_DNA"/>
</dbReference>
<reference evidence="2 3" key="1">
    <citation type="submission" date="2016-10" db="EMBL/GenBank/DDBJ databases">
        <title>Complete genome sequences of three Cupriavidus strains isolated from various Malaysian environments.</title>
        <authorList>
            <person name="Abdullah A.A.-A."/>
            <person name="Shafie N.A.H."/>
            <person name="Lau N.S."/>
        </authorList>
    </citation>
    <scope>NUCLEOTIDE SEQUENCE [LARGE SCALE GENOMIC DNA]</scope>
    <source>
        <strain evidence="2 3">USMAA1020</strain>
    </source>
</reference>
<dbReference type="InterPro" id="IPR015655">
    <property type="entry name" value="PP2C"/>
</dbReference>
<keyword evidence="3" id="KW-1185">Reference proteome</keyword>
<dbReference type="PANTHER" id="PTHR13832:SF827">
    <property type="entry name" value="PROTEIN PHOSPHATASE 1L"/>
    <property type="match status" value="1"/>
</dbReference>
<gene>
    <name evidence="2" type="ORF">BKK80_28075</name>
</gene>
<dbReference type="InterPro" id="IPR036457">
    <property type="entry name" value="PPM-type-like_dom_sf"/>
</dbReference>
<dbReference type="Pfam" id="PF13672">
    <property type="entry name" value="PP2C_2"/>
    <property type="match status" value="1"/>
</dbReference>
<accession>A0ABN4TYF8</accession>
<dbReference type="RefSeq" id="WP_071073377.1">
    <property type="nucleotide sequence ID" value="NZ_CP017755.1"/>
</dbReference>
<dbReference type="SUPFAM" id="SSF81606">
    <property type="entry name" value="PP2C-like"/>
    <property type="match status" value="1"/>
</dbReference>
<dbReference type="PROSITE" id="PS51746">
    <property type="entry name" value="PPM_2"/>
    <property type="match status" value="1"/>
</dbReference>
<dbReference type="CDD" id="cd00143">
    <property type="entry name" value="PP2Cc"/>
    <property type="match status" value="1"/>
</dbReference>
<name>A0ABN4TYF8_9BURK</name>
<proteinExistence type="predicted"/>
<dbReference type="Proteomes" id="UP000177515">
    <property type="component" value="Chromosome 2"/>
</dbReference>
<dbReference type="Gene3D" id="3.60.40.10">
    <property type="entry name" value="PPM-type phosphatase domain"/>
    <property type="match status" value="1"/>
</dbReference>
<sequence length="261" mass="27387">MRCASPFPWQSSACTDVGRVRLRNEDACLDLPGRGLWAVADGMGGHALGDYASQAVVAALAALPAPATLRDALRDARAALQQVNQALLDEAARRRVPCIGSTVVVLLACGPRRACRCACLWAGDSRLYVLRDGHLSRITHDHNRAEELRARRLITAGQARHHPAQNLVTRALGAAATLETEEREIEADAGTVFLLCSDGLSNELCDEDIASILAACGDDCAQAARALVQAALERGGSDNVSAVVVRAGEAGLPAGPLPDSA</sequence>
<organism evidence="2 3">
    <name type="scientific">Cupriavidus malaysiensis</name>
    <dbReference type="NCBI Taxonomy" id="367825"/>
    <lineage>
        <taxon>Bacteria</taxon>
        <taxon>Pseudomonadati</taxon>
        <taxon>Pseudomonadota</taxon>
        <taxon>Betaproteobacteria</taxon>
        <taxon>Burkholderiales</taxon>
        <taxon>Burkholderiaceae</taxon>
        <taxon>Cupriavidus</taxon>
    </lineage>
</organism>
<dbReference type="InterPro" id="IPR001932">
    <property type="entry name" value="PPM-type_phosphatase-like_dom"/>
</dbReference>
<dbReference type="SMART" id="SM00331">
    <property type="entry name" value="PP2C_SIG"/>
    <property type="match status" value="1"/>
</dbReference>
<evidence type="ECO:0000259" key="1">
    <source>
        <dbReference type="PROSITE" id="PS51746"/>
    </source>
</evidence>
<evidence type="ECO:0000313" key="3">
    <source>
        <dbReference type="Proteomes" id="UP000177515"/>
    </source>
</evidence>